<keyword evidence="4" id="KW-0843">Virulence</keyword>
<evidence type="ECO:0000256" key="10">
    <source>
        <dbReference type="SAM" id="MobiDB-lite"/>
    </source>
</evidence>
<evidence type="ECO:0000256" key="8">
    <source>
        <dbReference type="ARBA" id="ARBA00023288"/>
    </source>
</evidence>
<dbReference type="RefSeq" id="WP_181792209.1">
    <property type="nucleotide sequence ID" value="NZ_UGRS01000002.1"/>
</dbReference>
<name>A0A378WTY6_9NEIS</name>
<reference evidence="14 15" key="1">
    <citation type="submission" date="2018-06" db="EMBL/GenBank/DDBJ databases">
        <authorList>
            <consortium name="Pathogen Informatics"/>
            <person name="Doyle S."/>
        </authorList>
    </citation>
    <scope>NUCLEOTIDE SEQUENCE [LARGE SCALE GENOMIC DNA]</scope>
    <source>
        <strain evidence="14 15">NCTC12229</strain>
    </source>
</reference>
<dbReference type="InterPro" id="IPR038669">
    <property type="entry name" value="TbpB_N-lobe_sf"/>
</dbReference>
<evidence type="ECO:0000256" key="3">
    <source>
        <dbReference type="ARBA" id="ARBA00022729"/>
    </source>
</evidence>
<evidence type="ECO:0000256" key="5">
    <source>
        <dbReference type="ARBA" id="ARBA00023136"/>
    </source>
</evidence>
<feature type="domain" description="Transferrin-binding protein B N-lobe handle" evidence="13">
    <location>
        <begin position="15"/>
        <end position="152"/>
    </location>
</feature>
<accession>A0A378WTY6</accession>
<keyword evidence="8" id="KW-0449">Lipoprotein</keyword>
<feature type="domain" description="Transferrin-binding protein B C-lobe handle" evidence="12">
    <location>
        <begin position="322"/>
        <end position="419"/>
    </location>
</feature>
<evidence type="ECO:0000259" key="11">
    <source>
        <dbReference type="Pfam" id="PF01298"/>
    </source>
</evidence>
<dbReference type="GO" id="GO:0009279">
    <property type="term" value="C:cell outer membrane"/>
    <property type="evidence" value="ECO:0007669"/>
    <property type="project" value="UniProtKB-SubCell"/>
</dbReference>
<evidence type="ECO:0000259" key="12">
    <source>
        <dbReference type="Pfam" id="PF17483"/>
    </source>
</evidence>
<dbReference type="Proteomes" id="UP000254055">
    <property type="component" value="Unassembled WGS sequence"/>
</dbReference>
<feature type="compositionally biased region" description="Basic and acidic residues" evidence="10">
    <location>
        <begin position="12"/>
        <end position="26"/>
    </location>
</feature>
<feature type="domain" description="Transferrin-binding protein B C-lobe/N-lobe beta-barrel" evidence="11">
    <location>
        <begin position="425"/>
        <end position="560"/>
    </location>
</feature>
<evidence type="ECO:0000256" key="9">
    <source>
        <dbReference type="ARBA" id="ARBA00023628"/>
    </source>
</evidence>
<comment type="subcellular location">
    <subcellularLocation>
        <location evidence="2">Cell outer membrane</location>
        <topology evidence="2">Lipid-anchor</topology>
    </subcellularLocation>
    <subcellularLocation>
        <location evidence="1">Cell surface</location>
    </subcellularLocation>
</comment>
<evidence type="ECO:0000256" key="4">
    <source>
        <dbReference type="ARBA" id="ARBA00023026"/>
    </source>
</evidence>
<organism evidence="14 15">
    <name type="scientific">Neisseria zoodegmatis</name>
    <dbReference type="NCBI Taxonomy" id="326523"/>
    <lineage>
        <taxon>Bacteria</taxon>
        <taxon>Pseudomonadati</taxon>
        <taxon>Pseudomonadota</taxon>
        <taxon>Betaproteobacteria</taxon>
        <taxon>Neisseriales</taxon>
        <taxon>Neisseriaceae</taxon>
        <taxon>Neisseria</taxon>
    </lineage>
</organism>
<dbReference type="Pfam" id="PF17483">
    <property type="entry name" value="TbpB_C"/>
    <property type="match status" value="1"/>
</dbReference>
<sequence length="565" mass="61440">MEDVHAPQSEPQKPKFQDEKTQPRTEEVSAFMQPGLGASIEIPRRGTGLAGTFLEERVALTPENIKRIGGDLDIPYVEDIKNHNKYTGSLIHSHDNSAGDHRKRDLEYVRSGWVADANVGLDFVNGDFGNGITRKVLFGSIGHVYYKGVQPAQAFPAAGKATYKGTWDFVTDARQGRAGTGFTGTAANVGSNYGAVSFNEYDSIHTDKSTGEVGHSSELEVDFANKSLTGTLYKNHKKLADKAQERTPRYKVKADIKGNRFQGRVEAGNKDDLYFGKDGNLEGGFFGPAAEELAGKFLADDNSLFGVLAGKREKAADEKTDKIIDAYHIDFKNLNLTQADNFGDARKFVFKGQTFSLLPAAGTDTKSFLETLKYALDGNRTLNLFSCCSNLDYLKFGTFQTATGEDKDGASFFFQGERTPVKDIPTGTAHYKGSWQAHIISKTGHIWSESPNNKEGGSRAEFDVDFGAKTLKGKLTAQDRALPTFNIHAQIEGNGFTGRAKTRDQGFILDPGSTTNSVSVHLDAEVKGGFYGPKAAELGGVFHSNEEGKDKVGGSFGAKRQVSVQ</sequence>
<dbReference type="Pfam" id="PF17484">
    <property type="entry name" value="TbpB_A"/>
    <property type="match status" value="1"/>
</dbReference>
<dbReference type="EMBL" id="UGRS01000002">
    <property type="protein sequence ID" value="SUA44095.1"/>
    <property type="molecule type" value="Genomic_DNA"/>
</dbReference>
<keyword evidence="7" id="KW-0998">Cell outer membrane</keyword>
<proteinExistence type="predicted"/>
<dbReference type="InterPro" id="IPR011250">
    <property type="entry name" value="OMP/PagP_B-barrel"/>
</dbReference>
<evidence type="ECO:0000313" key="15">
    <source>
        <dbReference type="Proteomes" id="UP000254055"/>
    </source>
</evidence>
<keyword evidence="3" id="KW-0732">Signal</keyword>
<keyword evidence="5" id="KW-0472">Membrane</keyword>
<dbReference type="InterPro" id="IPR001677">
    <property type="entry name" value="TbpB_B_D"/>
</dbReference>
<evidence type="ECO:0000256" key="7">
    <source>
        <dbReference type="ARBA" id="ARBA00023237"/>
    </source>
</evidence>
<evidence type="ECO:0000256" key="2">
    <source>
        <dbReference type="ARBA" id="ARBA00004459"/>
    </source>
</evidence>
<keyword evidence="6" id="KW-0564">Palmitate</keyword>
<evidence type="ECO:0000313" key="14">
    <source>
        <dbReference type="EMBL" id="SUA44095.1"/>
    </source>
</evidence>
<evidence type="ECO:0000256" key="1">
    <source>
        <dbReference type="ARBA" id="ARBA00004241"/>
    </source>
</evidence>
<dbReference type="AlphaFoldDB" id="A0A378WTY6"/>
<dbReference type="Gene3D" id="2.40.128.240">
    <property type="match status" value="1"/>
</dbReference>
<feature type="region of interest" description="Disordered" evidence="10">
    <location>
        <begin position="546"/>
        <end position="565"/>
    </location>
</feature>
<feature type="domain" description="Transferrin-binding protein B C-lobe/N-lobe beta-barrel" evidence="11">
    <location>
        <begin position="156"/>
        <end position="312"/>
    </location>
</feature>
<evidence type="ECO:0000259" key="13">
    <source>
        <dbReference type="Pfam" id="PF17484"/>
    </source>
</evidence>
<protein>
    <recommendedName>
        <fullName evidence="9">Transferrin-binding protein B</fullName>
    </recommendedName>
</protein>
<dbReference type="InterPro" id="IPR035316">
    <property type="entry name" value="TbpB_C-lobe"/>
</dbReference>
<dbReference type="Gene3D" id="2.40.160.90">
    <property type="match status" value="2"/>
</dbReference>
<dbReference type="InterPro" id="IPR038197">
    <property type="entry name" value="TbpB_C-lobe_sf"/>
</dbReference>
<dbReference type="SUPFAM" id="SSF56925">
    <property type="entry name" value="OMPA-like"/>
    <property type="match status" value="2"/>
</dbReference>
<dbReference type="GO" id="GO:0009986">
    <property type="term" value="C:cell surface"/>
    <property type="evidence" value="ECO:0007669"/>
    <property type="project" value="UniProtKB-SubCell"/>
</dbReference>
<dbReference type="Gene3D" id="2.40.128.250">
    <property type="match status" value="1"/>
</dbReference>
<gene>
    <name evidence="14" type="primary">tbpB_2</name>
    <name evidence="14" type="ORF">NCTC12229_01579</name>
</gene>
<feature type="region of interest" description="Disordered" evidence="10">
    <location>
        <begin position="1"/>
        <end position="26"/>
    </location>
</feature>
<evidence type="ECO:0000256" key="6">
    <source>
        <dbReference type="ARBA" id="ARBA00023139"/>
    </source>
</evidence>
<dbReference type="Pfam" id="PF01298">
    <property type="entry name" value="TbpB_B_D"/>
    <property type="match status" value="2"/>
</dbReference>
<dbReference type="InterPro" id="IPR035313">
    <property type="entry name" value="TbpB_N-lobe"/>
</dbReference>